<dbReference type="Proteomes" id="UP001589610">
    <property type="component" value="Unassembled WGS sequence"/>
</dbReference>
<accession>A0ABV5TRE0</accession>
<protein>
    <submittedName>
        <fullName evidence="1">Uncharacterized protein</fullName>
    </submittedName>
</protein>
<dbReference type="EMBL" id="JBHMBS010000037">
    <property type="protein sequence ID" value="MFB9681687.1"/>
    <property type="molecule type" value="Genomic_DNA"/>
</dbReference>
<evidence type="ECO:0000313" key="2">
    <source>
        <dbReference type="Proteomes" id="UP001589610"/>
    </source>
</evidence>
<keyword evidence="2" id="KW-1185">Reference proteome</keyword>
<sequence length="116" mass="11960">MTGRDSVSDDDLRDALVQIEEATGIGRPIGGAKLPDAIRFFRVLTLLRDAVCPRLTDLAAAADGRSGDLVVVLADLIVATVGKVPVPAATVARAIVGIGADRFCANPAALVETPPE</sequence>
<name>A0ABV5TRE0_9ACTN</name>
<proteinExistence type="predicted"/>
<organism evidence="1 2">
    <name type="scientific">Streptosporangium vulgare</name>
    <dbReference type="NCBI Taxonomy" id="46190"/>
    <lineage>
        <taxon>Bacteria</taxon>
        <taxon>Bacillati</taxon>
        <taxon>Actinomycetota</taxon>
        <taxon>Actinomycetes</taxon>
        <taxon>Streptosporangiales</taxon>
        <taxon>Streptosporangiaceae</taxon>
        <taxon>Streptosporangium</taxon>
    </lineage>
</organism>
<evidence type="ECO:0000313" key="1">
    <source>
        <dbReference type="EMBL" id="MFB9681687.1"/>
    </source>
</evidence>
<gene>
    <name evidence="1" type="ORF">ACFFRH_39940</name>
</gene>
<comment type="caution">
    <text evidence="1">The sequence shown here is derived from an EMBL/GenBank/DDBJ whole genome shotgun (WGS) entry which is preliminary data.</text>
</comment>
<reference evidence="1 2" key="1">
    <citation type="submission" date="2024-09" db="EMBL/GenBank/DDBJ databases">
        <authorList>
            <person name="Sun Q."/>
            <person name="Mori K."/>
        </authorList>
    </citation>
    <scope>NUCLEOTIDE SEQUENCE [LARGE SCALE GENOMIC DNA]</scope>
    <source>
        <strain evidence="1 2">JCM 3028</strain>
    </source>
</reference>
<dbReference type="RefSeq" id="WP_363956133.1">
    <property type="nucleotide sequence ID" value="NZ_JBHMBS010000037.1"/>
</dbReference>